<feature type="non-terminal residue" evidence="1">
    <location>
        <position position="1"/>
    </location>
</feature>
<feature type="non-terminal residue" evidence="1">
    <location>
        <position position="70"/>
    </location>
</feature>
<evidence type="ECO:0000313" key="2">
    <source>
        <dbReference type="Proteomes" id="UP000823775"/>
    </source>
</evidence>
<organism evidence="1 2">
    <name type="scientific">Datura stramonium</name>
    <name type="common">Jimsonweed</name>
    <name type="synonym">Common thornapple</name>
    <dbReference type="NCBI Taxonomy" id="4076"/>
    <lineage>
        <taxon>Eukaryota</taxon>
        <taxon>Viridiplantae</taxon>
        <taxon>Streptophyta</taxon>
        <taxon>Embryophyta</taxon>
        <taxon>Tracheophyta</taxon>
        <taxon>Spermatophyta</taxon>
        <taxon>Magnoliopsida</taxon>
        <taxon>eudicotyledons</taxon>
        <taxon>Gunneridae</taxon>
        <taxon>Pentapetalae</taxon>
        <taxon>asterids</taxon>
        <taxon>lamiids</taxon>
        <taxon>Solanales</taxon>
        <taxon>Solanaceae</taxon>
        <taxon>Solanoideae</taxon>
        <taxon>Datureae</taxon>
        <taxon>Datura</taxon>
    </lineage>
</organism>
<proteinExistence type="predicted"/>
<dbReference type="EMBL" id="JACEIK010000453">
    <property type="protein sequence ID" value="MCD7457353.1"/>
    <property type="molecule type" value="Genomic_DNA"/>
</dbReference>
<dbReference type="Proteomes" id="UP000823775">
    <property type="component" value="Unassembled WGS sequence"/>
</dbReference>
<name>A0ABS8SER8_DATST</name>
<keyword evidence="2" id="KW-1185">Reference proteome</keyword>
<comment type="caution">
    <text evidence="1">The sequence shown here is derived from an EMBL/GenBank/DDBJ whole genome shotgun (WGS) entry which is preliminary data.</text>
</comment>
<sequence>ETGRNFALMGDHRQFTVYHKCTTSEYRNDRRGQMASQNSRALRLSTIEYRYECSNHSKTLLRDSRAPVDE</sequence>
<evidence type="ECO:0000313" key="1">
    <source>
        <dbReference type="EMBL" id="MCD7457353.1"/>
    </source>
</evidence>
<gene>
    <name evidence="1" type="ORF">HAX54_034918</name>
</gene>
<reference evidence="1 2" key="1">
    <citation type="journal article" date="2021" name="BMC Genomics">
        <title>Datura genome reveals duplications of psychoactive alkaloid biosynthetic genes and high mutation rate following tissue culture.</title>
        <authorList>
            <person name="Rajewski A."/>
            <person name="Carter-House D."/>
            <person name="Stajich J."/>
            <person name="Litt A."/>
        </authorList>
    </citation>
    <scope>NUCLEOTIDE SEQUENCE [LARGE SCALE GENOMIC DNA]</scope>
    <source>
        <strain evidence="1">AR-01</strain>
    </source>
</reference>
<protein>
    <submittedName>
        <fullName evidence="1">Uncharacterized protein</fullName>
    </submittedName>
</protein>
<accession>A0ABS8SER8</accession>